<dbReference type="InterPro" id="IPR027417">
    <property type="entry name" value="P-loop_NTPase"/>
</dbReference>
<dbReference type="GO" id="GO:0016887">
    <property type="term" value="F:ATP hydrolysis activity"/>
    <property type="evidence" value="ECO:0007669"/>
    <property type="project" value="InterPro"/>
</dbReference>
<proteinExistence type="predicted"/>
<evidence type="ECO:0000256" key="2">
    <source>
        <dbReference type="ARBA" id="ARBA00022741"/>
    </source>
</evidence>
<evidence type="ECO:0000259" key="5">
    <source>
        <dbReference type="PROSITE" id="PS50893"/>
    </source>
</evidence>
<keyword evidence="7" id="KW-1185">Reference proteome</keyword>
<dbReference type="Gene3D" id="3.40.50.300">
    <property type="entry name" value="P-loop containing nucleotide triphosphate hydrolases"/>
    <property type="match status" value="3"/>
</dbReference>
<keyword evidence="2" id="KW-0547">Nucleotide-binding</keyword>
<dbReference type="SUPFAM" id="SSF52540">
    <property type="entry name" value="P-loop containing nucleoside triphosphate hydrolases"/>
    <property type="match status" value="2"/>
</dbReference>
<dbReference type="PANTHER" id="PTHR19211">
    <property type="entry name" value="ATP-BINDING TRANSPORT PROTEIN-RELATED"/>
    <property type="match status" value="1"/>
</dbReference>
<dbReference type="InterPro" id="IPR003593">
    <property type="entry name" value="AAA+_ATPase"/>
</dbReference>
<accession>A0A1J7JQJ2</accession>
<evidence type="ECO:0000313" key="7">
    <source>
        <dbReference type="Proteomes" id="UP000182658"/>
    </source>
</evidence>
<gene>
    <name evidence="6" type="ORF">CONLIGDRAFT_652975</name>
</gene>
<evidence type="ECO:0000313" key="6">
    <source>
        <dbReference type="EMBL" id="OIW32200.1"/>
    </source>
</evidence>
<dbReference type="InterPro" id="IPR050611">
    <property type="entry name" value="ABCF"/>
</dbReference>
<dbReference type="PROSITE" id="PS50893">
    <property type="entry name" value="ABC_TRANSPORTER_2"/>
    <property type="match status" value="2"/>
</dbReference>
<dbReference type="OrthoDB" id="2110130at2759"/>
<evidence type="ECO:0000256" key="1">
    <source>
        <dbReference type="ARBA" id="ARBA00022737"/>
    </source>
</evidence>
<dbReference type="AlphaFoldDB" id="A0A1J7JQJ2"/>
<dbReference type="GO" id="GO:0005524">
    <property type="term" value="F:ATP binding"/>
    <property type="evidence" value="ECO:0007669"/>
    <property type="project" value="UniProtKB-KW"/>
</dbReference>
<evidence type="ECO:0000256" key="4">
    <source>
        <dbReference type="SAM" id="MobiDB-lite"/>
    </source>
</evidence>
<keyword evidence="1" id="KW-0677">Repeat</keyword>
<dbReference type="Proteomes" id="UP000182658">
    <property type="component" value="Unassembled WGS sequence"/>
</dbReference>
<dbReference type="Pfam" id="PF12848">
    <property type="entry name" value="ABC_tran_Xtn"/>
    <property type="match status" value="1"/>
</dbReference>
<dbReference type="InterPro" id="IPR003439">
    <property type="entry name" value="ABC_transporter-like_ATP-bd"/>
</dbReference>
<protein>
    <submittedName>
        <fullName evidence="6">ABC transporter</fullName>
    </submittedName>
</protein>
<dbReference type="InterPro" id="IPR032781">
    <property type="entry name" value="ABC_tran_Xtn"/>
</dbReference>
<dbReference type="EMBL" id="KV875095">
    <property type="protein sequence ID" value="OIW32200.1"/>
    <property type="molecule type" value="Genomic_DNA"/>
</dbReference>
<dbReference type="STRING" id="1408157.A0A1J7JQJ2"/>
<organism evidence="6 7">
    <name type="scientific">Coniochaeta ligniaria NRRL 30616</name>
    <dbReference type="NCBI Taxonomy" id="1408157"/>
    <lineage>
        <taxon>Eukaryota</taxon>
        <taxon>Fungi</taxon>
        <taxon>Dikarya</taxon>
        <taxon>Ascomycota</taxon>
        <taxon>Pezizomycotina</taxon>
        <taxon>Sordariomycetes</taxon>
        <taxon>Sordariomycetidae</taxon>
        <taxon>Coniochaetales</taxon>
        <taxon>Coniochaetaceae</taxon>
        <taxon>Coniochaeta</taxon>
    </lineage>
</organism>
<dbReference type="InParanoid" id="A0A1J7JQJ2"/>
<dbReference type="Pfam" id="PF00005">
    <property type="entry name" value="ABC_tran"/>
    <property type="match status" value="2"/>
</dbReference>
<name>A0A1J7JQJ2_9PEZI</name>
<feature type="region of interest" description="Disordered" evidence="4">
    <location>
        <begin position="408"/>
        <end position="433"/>
    </location>
</feature>
<feature type="domain" description="ABC transporter" evidence="5">
    <location>
        <begin position="489"/>
        <end position="727"/>
    </location>
</feature>
<feature type="domain" description="ABC transporter" evidence="5">
    <location>
        <begin position="33"/>
        <end position="388"/>
    </location>
</feature>
<keyword evidence="3" id="KW-0067">ATP-binding</keyword>
<reference evidence="6 7" key="1">
    <citation type="submission" date="2016-10" db="EMBL/GenBank/DDBJ databases">
        <title>Draft genome sequence of Coniochaeta ligniaria NRRL30616, a lignocellulolytic fungus for bioabatement of inhibitors in plant biomass hydrolysates.</title>
        <authorList>
            <consortium name="DOE Joint Genome Institute"/>
            <person name="Jimenez D.J."/>
            <person name="Hector R.E."/>
            <person name="Riley R."/>
            <person name="Sun H."/>
            <person name="Grigoriev I.V."/>
            <person name="Van Elsas J.D."/>
            <person name="Nichols N.N."/>
        </authorList>
    </citation>
    <scope>NUCLEOTIDE SEQUENCE [LARGE SCALE GENOMIC DNA]</scope>
    <source>
        <strain evidence="6 7">NRRL 30616</strain>
    </source>
</reference>
<evidence type="ECO:0000256" key="3">
    <source>
        <dbReference type="ARBA" id="ARBA00022840"/>
    </source>
</evidence>
<sequence length="752" mass="82760">MTSIAAESVATILCSCKQTRFHIENPNYRELDIEGLNITVTSGEKTADKKGKGKAKGDGVEILSDAKLRLKAGQRYALIGRNGSGKSTLLRAIAERLIPGIPEETRISILQQTNASEASTNDVAQENVTSKKEPLHGPTVLEEVIDRATARSELEQEIKLLSSGVGANDEYGAVRSLRKVRHERLQKKLFVLDKDARLRSGTRGMAARKALTAFEKVVAESEVLLNQEEADIPPSTLQQEIQEAADLLSDLQLQVEPSKLASIESRAKKILTGLGFSETYMLKPVSSLSGGWLMRTALATALVQETDILVLDEPTNYLDLLGIIWLQRYLESLDSLPDPPTLILVSHDRDFISLATDLLILKDKSLTYFHGDLPTYEASQSERKLYLTKMKEAQDRQKQHMQETIARNIKAGKKNDDDNKLRQAKSRQKKLDDRMGMQVNARGGRFKLNRDHAGWHDSARDEIDVPQDERAVVVSLPEPAELRFPGALVSLEGAAFRYPAAAATRGKGGGGVAKLPQVLEDVTLSVHPGDRIGILGLNGAGKSTLIKLLVQSTAPTAGTVGVHPRLKTGYYSQHAVEALQRLARADPGLTALALLTREVEGELDEGELRGLLASFGLAGRTASDVPVGKLSGGQLVRCELARLLWRRPQLLVLDEVTTHLDYETVTALRETLRGWEGAVVLVSHDRWFMRGVVEGLVDDDEEGDSEGSEDEREAMRRREVYRLKAGRLVRLAGGVGEFEEVMERRVRKLLGD</sequence>
<dbReference type="CDD" id="cd03221">
    <property type="entry name" value="ABCF_EF-3"/>
    <property type="match status" value="1"/>
</dbReference>
<dbReference type="PANTHER" id="PTHR19211:SF135">
    <property type="entry name" value="ATPASE, PUTATIVE (AFU_ORTHOLOGUE AFUA_1G16440)-RELATED"/>
    <property type="match status" value="1"/>
</dbReference>
<dbReference type="SMART" id="SM00382">
    <property type="entry name" value="AAA"/>
    <property type="match status" value="2"/>
</dbReference>